<dbReference type="GeneID" id="19209704"/>
<dbReference type="SUPFAM" id="SSF52141">
    <property type="entry name" value="Uracil-DNA glycosylase-like"/>
    <property type="match status" value="1"/>
</dbReference>
<dbReference type="RefSeq" id="XP_007775460.1">
    <property type="nucleotide sequence ID" value="XM_007777270.1"/>
</dbReference>
<dbReference type="GO" id="GO:0006285">
    <property type="term" value="P:base-excision repair, AP site formation"/>
    <property type="evidence" value="ECO:0007669"/>
    <property type="project" value="InterPro"/>
</dbReference>
<dbReference type="Proteomes" id="UP000053558">
    <property type="component" value="Unassembled WGS sequence"/>
</dbReference>
<dbReference type="PANTHER" id="PTHR12159">
    <property type="entry name" value="G/T AND G/U MISMATCH-SPECIFIC DNA GLYCOSYLASE"/>
    <property type="match status" value="1"/>
</dbReference>
<dbReference type="PANTHER" id="PTHR12159:SF9">
    <property type="entry name" value="G_T MISMATCH-SPECIFIC THYMINE DNA GLYCOSYLASE"/>
    <property type="match status" value="1"/>
</dbReference>
<feature type="region of interest" description="Disordered" evidence="4">
    <location>
        <begin position="17"/>
        <end position="36"/>
    </location>
</feature>
<accession>R7SFC4</accession>
<dbReference type="Gene3D" id="3.40.470.10">
    <property type="entry name" value="Uracil-DNA glycosylase-like domain"/>
    <property type="match status" value="1"/>
</dbReference>
<evidence type="ECO:0000313" key="7">
    <source>
        <dbReference type="Proteomes" id="UP000053558"/>
    </source>
</evidence>
<keyword evidence="7" id="KW-1185">Reference proteome</keyword>
<dbReference type="InterPro" id="IPR036895">
    <property type="entry name" value="Uracil-DNA_glycosylase-like_sf"/>
</dbReference>
<keyword evidence="2" id="KW-0378">Hydrolase</keyword>
<proteinExistence type="predicted"/>
<feature type="compositionally biased region" description="Polar residues" evidence="4">
    <location>
        <begin position="166"/>
        <end position="186"/>
    </location>
</feature>
<dbReference type="EMBL" id="JH711592">
    <property type="protein sequence ID" value="EIW74447.1"/>
    <property type="molecule type" value="Genomic_DNA"/>
</dbReference>
<sequence>MVISDLTVKTKHTQLEPESLRSKCKKGSAGSNHVSSVSVDVRPTPVKTLVRNGVPRILAWIIWKHGIRRPWSRLIRGNLWAPNPKKLSEHRAVLRLLAPWRLLLLAMRSGQANVDTIAITRRSTRTITRVNYATLGGRRIPETKTTTVKRERVTRLVGKSFPPHNSLGQDSTLESNVSAVTQSRAVSSKKRKVTGTPQRQHGEPLSKKAKRLVASPETYPQLRPLGDNVKEGLDVIFCGVNPGKKSAQVGHYYANPRNYFWRCLHRSGFTSRQLAPSEDRTLPGDFNLGLACQLSKAEMRAGVVPFLRKVARLHPRVIAIVGTQTWKETLLPELERLTGQRSKDVRKAGLQPFKLVSQIVSADESGELGDNATLIYVVLSTSPAATLTSLKDKVASFAELKALVESRVSEVDTIPMVEVCLDSI</sequence>
<evidence type="ECO:0000256" key="4">
    <source>
        <dbReference type="SAM" id="MobiDB-lite"/>
    </source>
</evidence>
<dbReference type="InterPro" id="IPR015637">
    <property type="entry name" value="MUG/TDG"/>
</dbReference>
<dbReference type="CDD" id="cd10028">
    <property type="entry name" value="UDG-F2_TDG_MUG"/>
    <property type="match status" value="1"/>
</dbReference>
<reference evidence="7" key="1">
    <citation type="journal article" date="2012" name="Science">
        <title>The Paleozoic origin of enzymatic lignin decomposition reconstructed from 31 fungal genomes.</title>
        <authorList>
            <person name="Floudas D."/>
            <person name="Binder M."/>
            <person name="Riley R."/>
            <person name="Barry K."/>
            <person name="Blanchette R.A."/>
            <person name="Henrissat B."/>
            <person name="Martinez A.T."/>
            <person name="Otillar R."/>
            <person name="Spatafora J.W."/>
            <person name="Yadav J.S."/>
            <person name="Aerts A."/>
            <person name="Benoit I."/>
            <person name="Boyd A."/>
            <person name="Carlson A."/>
            <person name="Copeland A."/>
            <person name="Coutinho P.M."/>
            <person name="de Vries R.P."/>
            <person name="Ferreira P."/>
            <person name="Findley K."/>
            <person name="Foster B."/>
            <person name="Gaskell J."/>
            <person name="Glotzer D."/>
            <person name="Gorecki P."/>
            <person name="Heitman J."/>
            <person name="Hesse C."/>
            <person name="Hori C."/>
            <person name="Igarashi K."/>
            <person name="Jurgens J.A."/>
            <person name="Kallen N."/>
            <person name="Kersten P."/>
            <person name="Kohler A."/>
            <person name="Kuees U."/>
            <person name="Kumar T.K.A."/>
            <person name="Kuo A."/>
            <person name="LaButti K."/>
            <person name="Larrondo L.F."/>
            <person name="Lindquist E."/>
            <person name="Ling A."/>
            <person name="Lombard V."/>
            <person name="Lucas S."/>
            <person name="Lundell T."/>
            <person name="Martin R."/>
            <person name="McLaughlin D.J."/>
            <person name="Morgenstern I."/>
            <person name="Morin E."/>
            <person name="Murat C."/>
            <person name="Nagy L.G."/>
            <person name="Nolan M."/>
            <person name="Ohm R.A."/>
            <person name="Patyshakuliyeva A."/>
            <person name="Rokas A."/>
            <person name="Ruiz-Duenas F.J."/>
            <person name="Sabat G."/>
            <person name="Salamov A."/>
            <person name="Samejima M."/>
            <person name="Schmutz J."/>
            <person name="Slot J.C."/>
            <person name="St John F."/>
            <person name="Stenlid J."/>
            <person name="Sun H."/>
            <person name="Sun S."/>
            <person name="Syed K."/>
            <person name="Tsang A."/>
            <person name="Wiebenga A."/>
            <person name="Young D."/>
            <person name="Pisabarro A."/>
            <person name="Eastwood D.C."/>
            <person name="Martin F."/>
            <person name="Cullen D."/>
            <person name="Grigoriev I.V."/>
            <person name="Hibbett D.S."/>
        </authorList>
    </citation>
    <scope>NUCLEOTIDE SEQUENCE [LARGE SCALE GENOMIC DNA]</scope>
    <source>
        <strain evidence="7">RWD-64-598 SS2</strain>
    </source>
</reference>
<keyword evidence="1" id="KW-0227">DNA damage</keyword>
<dbReference type="InterPro" id="IPR005122">
    <property type="entry name" value="Uracil-DNA_glycosylase-like"/>
</dbReference>
<evidence type="ECO:0000313" key="6">
    <source>
        <dbReference type="EMBL" id="EIW74447.1"/>
    </source>
</evidence>
<name>R7SFC4_CONPW</name>
<feature type="domain" description="Uracil-DNA glycosylase-like" evidence="5">
    <location>
        <begin position="231"/>
        <end position="390"/>
    </location>
</feature>
<feature type="region of interest" description="Disordered" evidence="4">
    <location>
        <begin position="159"/>
        <end position="214"/>
    </location>
</feature>
<evidence type="ECO:0000256" key="1">
    <source>
        <dbReference type="ARBA" id="ARBA00022763"/>
    </source>
</evidence>
<dbReference type="OrthoDB" id="565731at2759"/>
<dbReference type="GO" id="GO:0008263">
    <property type="term" value="F:pyrimidine-specific mismatch base pair DNA N-glycosylase activity"/>
    <property type="evidence" value="ECO:0007669"/>
    <property type="project" value="TreeGrafter"/>
</dbReference>
<protein>
    <submittedName>
        <fullName evidence="6">DNA glycosylase</fullName>
    </submittedName>
</protein>
<gene>
    <name evidence="6" type="ORF">CONPUDRAFT_78090</name>
</gene>
<dbReference type="AlphaFoldDB" id="R7SFC4"/>
<evidence type="ECO:0000256" key="3">
    <source>
        <dbReference type="ARBA" id="ARBA00023204"/>
    </source>
</evidence>
<organism evidence="6 7">
    <name type="scientific">Coniophora puteana (strain RWD-64-598)</name>
    <name type="common">Brown rot fungus</name>
    <dbReference type="NCBI Taxonomy" id="741705"/>
    <lineage>
        <taxon>Eukaryota</taxon>
        <taxon>Fungi</taxon>
        <taxon>Dikarya</taxon>
        <taxon>Basidiomycota</taxon>
        <taxon>Agaricomycotina</taxon>
        <taxon>Agaricomycetes</taxon>
        <taxon>Agaricomycetidae</taxon>
        <taxon>Boletales</taxon>
        <taxon>Coniophorineae</taxon>
        <taxon>Coniophoraceae</taxon>
        <taxon>Coniophora</taxon>
    </lineage>
</organism>
<dbReference type="GO" id="GO:0004844">
    <property type="term" value="F:uracil DNA N-glycosylase activity"/>
    <property type="evidence" value="ECO:0007669"/>
    <property type="project" value="TreeGrafter"/>
</dbReference>
<evidence type="ECO:0000259" key="5">
    <source>
        <dbReference type="Pfam" id="PF03167"/>
    </source>
</evidence>
<dbReference type="KEGG" id="cput:CONPUDRAFT_78090"/>
<evidence type="ECO:0000256" key="2">
    <source>
        <dbReference type="ARBA" id="ARBA00022801"/>
    </source>
</evidence>
<dbReference type="Pfam" id="PF03167">
    <property type="entry name" value="UDG"/>
    <property type="match status" value="1"/>
</dbReference>
<dbReference type="eggNOG" id="KOG4120">
    <property type="taxonomic scope" value="Eukaryota"/>
</dbReference>
<keyword evidence="3" id="KW-0234">DNA repair</keyword>